<sequence length="137" mass="15998">MRKSSGNSTVSQKSRLQNRMEAFKHQQRSLKEELWCLGFLMSGSVSKRMITCGNSSCACRKDPAARHGPYIYWTTKRKGKTVARLIKNEEAQLYMEWVQNRKKLDQIIRKWTRLSERTFKTALQLRLMMKKGPKGSP</sequence>
<dbReference type="Pfam" id="PF20586">
    <property type="entry name" value="DUF6788"/>
    <property type="match status" value="1"/>
</dbReference>
<dbReference type="Proteomes" id="UP000591948">
    <property type="component" value="Unassembled WGS sequence"/>
</dbReference>
<dbReference type="EMBL" id="BLSB01000065">
    <property type="protein sequence ID" value="GFP35207.1"/>
    <property type="molecule type" value="Genomic_DNA"/>
</dbReference>
<dbReference type="InterPro" id="IPR046738">
    <property type="entry name" value="DUF6788"/>
</dbReference>
<protein>
    <recommendedName>
        <fullName evidence="1">DUF6788 domain-containing protein</fullName>
    </recommendedName>
</protein>
<dbReference type="AlphaFoldDB" id="A0A6V8PSE8"/>
<comment type="caution">
    <text evidence="3">The sequence shown here is derived from an EMBL/GenBank/DDBJ whole genome shotgun (WGS) entry which is preliminary data.</text>
</comment>
<evidence type="ECO:0000313" key="2">
    <source>
        <dbReference type="EMBL" id="GFP27900.1"/>
    </source>
</evidence>
<dbReference type="EMBL" id="BLRY01000082">
    <property type="protein sequence ID" value="GFP27900.1"/>
    <property type="molecule type" value="Genomic_DNA"/>
</dbReference>
<evidence type="ECO:0000313" key="3">
    <source>
        <dbReference type="EMBL" id="GFP35207.1"/>
    </source>
</evidence>
<dbReference type="Proteomes" id="UP000576480">
    <property type="component" value="Unassembled WGS sequence"/>
</dbReference>
<dbReference type="RefSeq" id="WP_369074471.1">
    <property type="nucleotide sequence ID" value="NZ_BLSB01000065.1"/>
</dbReference>
<feature type="domain" description="DUF6788" evidence="1">
    <location>
        <begin position="22"/>
        <end position="93"/>
    </location>
</feature>
<proteinExistence type="predicted"/>
<evidence type="ECO:0000259" key="1">
    <source>
        <dbReference type="Pfam" id="PF20586"/>
    </source>
</evidence>
<accession>A0A6V8PSE8</accession>
<name>A0A6V8PSE8_9ACTN</name>
<gene>
    <name evidence="2" type="ORF">HKBW3S33_01311</name>
    <name evidence="3" type="ORF">HKBW3S43_00999</name>
</gene>
<keyword evidence="5" id="KW-1185">Reference proteome</keyword>
<organism evidence="3 4">
    <name type="scientific">Candidatus Hakubella thermalkaliphila</name>
    <dbReference type="NCBI Taxonomy" id="2754717"/>
    <lineage>
        <taxon>Bacteria</taxon>
        <taxon>Bacillati</taxon>
        <taxon>Actinomycetota</taxon>
        <taxon>Actinomycetota incertae sedis</taxon>
        <taxon>Candidatus Hakubellales</taxon>
        <taxon>Candidatus Hakubellaceae</taxon>
        <taxon>Candidatus Hakubella</taxon>
    </lineage>
</organism>
<reference evidence="4 5" key="1">
    <citation type="journal article" date="2020" name="Front. Microbiol.">
        <title>Single-cell genomics of novel Actinobacteria with the Wood-Ljungdahl pathway discovered in a serpentinizing system.</title>
        <authorList>
            <person name="Merino N."/>
            <person name="Kawai M."/>
            <person name="Boyd E.S."/>
            <person name="Colman D.R."/>
            <person name="McGlynn S.E."/>
            <person name="Nealson K.H."/>
            <person name="Kurokawa K."/>
            <person name="Hongoh Y."/>
        </authorList>
    </citation>
    <scope>NUCLEOTIDE SEQUENCE [LARGE SCALE GENOMIC DNA]</scope>
    <source>
        <strain evidence="2 5">S33</strain>
        <strain evidence="3 4">S43</strain>
    </source>
</reference>
<evidence type="ECO:0000313" key="4">
    <source>
        <dbReference type="Proteomes" id="UP000576480"/>
    </source>
</evidence>
<evidence type="ECO:0000313" key="5">
    <source>
        <dbReference type="Proteomes" id="UP000591948"/>
    </source>
</evidence>